<evidence type="ECO:0000313" key="2">
    <source>
        <dbReference type="EMBL" id="JAQ10006.1"/>
    </source>
</evidence>
<gene>
    <name evidence="1" type="ORF">CM83_8578</name>
    <name evidence="2" type="ORF">g.2728</name>
</gene>
<dbReference type="EMBL" id="GBHO01004104">
    <property type="protein sequence ID" value="JAG39500.1"/>
    <property type="molecule type" value="Transcribed_RNA"/>
</dbReference>
<reference evidence="1" key="1">
    <citation type="journal article" date="2014" name="PLoS ONE">
        <title>Transcriptome-Based Identification of ABC Transporters in the Western Tarnished Plant Bug Lygus hesperus.</title>
        <authorList>
            <person name="Hull J.J."/>
            <person name="Chaney K."/>
            <person name="Geib S.M."/>
            <person name="Fabrick J.A."/>
            <person name="Brent C.S."/>
            <person name="Walsh D."/>
            <person name="Lavine L.C."/>
        </authorList>
    </citation>
    <scope>NUCLEOTIDE SEQUENCE</scope>
</reference>
<sequence length="208" mass="23650">MDTVLESLWSQFPVHTTHPQITVHQLIQLCAVGDLHRCEQLFSRWCVVATEAVEHVWCHTISRPTRRVEGAGADGNVQCAAEECTVWYVPCVCTTTTADTVHSTTHRLQEQCRQQQYNGHQLQEIFQKLWDALPPLHESCIAAYSDLYEYYMHMQMYECALATVSLQVCVAALCYPAPLSRLPTHPQLCQVVTVLHSRLTALLGREEQ</sequence>
<reference evidence="1" key="2">
    <citation type="submission" date="2014-07" db="EMBL/GenBank/DDBJ databases">
        <authorList>
            <person name="Hull J."/>
        </authorList>
    </citation>
    <scope>NUCLEOTIDE SEQUENCE</scope>
</reference>
<accession>A0A0A9ZCG0</accession>
<name>A0A0A9ZCG0_LYGHE</name>
<organism evidence="1">
    <name type="scientific">Lygus hesperus</name>
    <name type="common">Western plant bug</name>
    <dbReference type="NCBI Taxonomy" id="30085"/>
    <lineage>
        <taxon>Eukaryota</taxon>
        <taxon>Metazoa</taxon>
        <taxon>Ecdysozoa</taxon>
        <taxon>Arthropoda</taxon>
        <taxon>Hexapoda</taxon>
        <taxon>Insecta</taxon>
        <taxon>Pterygota</taxon>
        <taxon>Neoptera</taxon>
        <taxon>Paraneoptera</taxon>
        <taxon>Hemiptera</taxon>
        <taxon>Heteroptera</taxon>
        <taxon>Panheteroptera</taxon>
        <taxon>Cimicomorpha</taxon>
        <taxon>Miridae</taxon>
        <taxon>Mirini</taxon>
        <taxon>Lygus</taxon>
    </lineage>
</organism>
<protein>
    <submittedName>
        <fullName evidence="1">Uncharacterized protein</fullName>
    </submittedName>
</protein>
<proteinExistence type="predicted"/>
<reference evidence="2" key="3">
    <citation type="journal article" date="2016" name="Gigascience">
        <title>De novo construction of an expanded transcriptome assembly for the western tarnished plant bug, Lygus hesperus.</title>
        <authorList>
            <person name="Tassone E.E."/>
            <person name="Geib S.M."/>
            <person name="Hall B."/>
            <person name="Fabrick J.A."/>
            <person name="Brent C.S."/>
            <person name="Hull J.J."/>
        </authorList>
    </citation>
    <scope>NUCLEOTIDE SEQUENCE</scope>
</reference>
<dbReference type="EMBL" id="GDHC01008623">
    <property type="protein sequence ID" value="JAQ10006.1"/>
    <property type="molecule type" value="Transcribed_RNA"/>
</dbReference>
<evidence type="ECO:0000313" key="1">
    <source>
        <dbReference type="EMBL" id="JAG39500.1"/>
    </source>
</evidence>
<dbReference type="AlphaFoldDB" id="A0A0A9ZCG0"/>